<feature type="compositionally biased region" description="Polar residues" evidence="1">
    <location>
        <begin position="307"/>
        <end position="317"/>
    </location>
</feature>
<name>A0A075GKT3_9EURY</name>
<protein>
    <submittedName>
        <fullName evidence="2">Uncharacterized protein</fullName>
    </submittedName>
</protein>
<proteinExistence type="predicted"/>
<evidence type="ECO:0000313" key="2">
    <source>
        <dbReference type="EMBL" id="AIF02273.1"/>
    </source>
</evidence>
<dbReference type="InterPro" id="IPR036390">
    <property type="entry name" value="WH_DNA-bd_sf"/>
</dbReference>
<reference evidence="2" key="1">
    <citation type="journal article" date="2014" name="Genome Biol. Evol.">
        <title>Pangenome evidence for extensive interdomain horizontal transfer affecting lineage core and shell genes in uncultured planktonic thaumarchaeota and euryarchaeota.</title>
        <authorList>
            <person name="Deschamps P."/>
            <person name="Zivanovic Y."/>
            <person name="Moreira D."/>
            <person name="Rodriguez-Valera F."/>
            <person name="Lopez-Garcia P."/>
        </authorList>
    </citation>
    <scope>NUCLEOTIDE SEQUENCE</scope>
</reference>
<dbReference type="InterPro" id="IPR027417">
    <property type="entry name" value="P-loop_NTPase"/>
</dbReference>
<dbReference type="SUPFAM" id="SSF46785">
    <property type="entry name" value="Winged helix' DNA-binding domain"/>
    <property type="match status" value="1"/>
</dbReference>
<dbReference type="Gene3D" id="3.40.50.300">
    <property type="entry name" value="P-loop containing nucleotide triphosphate hydrolases"/>
    <property type="match status" value="1"/>
</dbReference>
<feature type="region of interest" description="Disordered" evidence="1">
    <location>
        <begin position="283"/>
        <end position="329"/>
    </location>
</feature>
<dbReference type="InterPro" id="IPR036388">
    <property type="entry name" value="WH-like_DNA-bd_sf"/>
</dbReference>
<feature type="region of interest" description="Disordered" evidence="1">
    <location>
        <begin position="342"/>
        <end position="508"/>
    </location>
</feature>
<sequence>MLNLPALRSNPFDTRPLSREQLELMVGRDEVFTALANNIRLASPRVVAVVGEKGSGRSSLVQSVASTADQIHTVFWPSGDLVTTILHQIYCDLMKDFETPPVHSMMIDRLEEELAGRTGLLPVIIFDHSLLPGPVLAEVLSQLMPVLTKIRALTIITLTPGQKSGFPEELLSELDVTPPLESLTRDEMARLIGKRVHKASRSSWTAPDALLDMVMKESGGHVGRAMRFLRDVVDHTRGMPLIDGRKLDLKVEVTTKPTTVVEDSTFQRVVDAVPPMAEVNVKVSETAEIDTQSEEVPFSSEEEENDQTGVESSTIEQIESPKEVPEFDESQTLFPSLSDAADMWKDFGDDNGPQLDSTEETDVEEPVIPSEGDSDSVESSSEAGDEEQWKSEFSDEIGGAEVLEMAEGTAPAFEGGHFGGLRSRNKKAKIGIQAENKGAPRKTQGTREAKPNEVESDPNSLRRINTNDQNTELWIQDGMDSPIENSPDIKPQQMQPSDNVSSNPEPIAKPTTQFEETIEWEEEPQVEDNESWDEQPEATPEEVLSALSSIRRVAPPREPEVVLDINALTNLNNAETLILTQAVEREVSPSDNLLQDELGVGRPRLSQIFNGLLKSGILTVRKQGRSRMYRISAPAKDHLVNLGAGGEF</sequence>
<organism evidence="2">
    <name type="scientific">uncultured marine group II/III euryarchaeote KM3_156_A06</name>
    <dbReference type="NCBI Taxonomy" id="1457899"/>
    <lineage>
        <taxon>Archaea</taxon>
        <taxon>Methanobacteriati</taxon>
        <taxon>Methanobacteriota</taxon>
        <taxon>environmental samples</taxon>
    </lineage>
</organism>
<feature type="compositionally biased region" description="Polar residues" evidence="1">
    <location>
        <begin position="492"/>
        <end position="508"/>
    </location>
</feature>
<dbReference type="InterPro" id="IPR011991">
    <property type="entry name" value="ArsR-like_HTH"/>
</dbReference>
<dbReference type="EMBL" id="KF900645">
    <property type="protein sequence ID" value="AIF02273.1"/>
    <property type="molecule type" value="Genomic_DNA"/>
</dbReference>
<dbReference type="Gene3D" id="1.10.10.10">
    <property type="entry name" value="Winged helix-like DNA-binding domain superfamily/Winged helix DNA-binding domain"/>
    <property type="match status" value="1"/>
</dbReference>
<dbReference type="CDD" id="cd00090">
    <property type="entry name" value="HTH_ARSR"/>
    <property type="match status" value="1"/>
</dbReference>
<evidence type="ECO:0000256" key="1">
    <source>
        <dbReference type="SAM" id="MobiDB-lite"/>
    </source>
</evidence>
<accession>A0A075GKT3</accession>
<dbReference type="SUPFAM" id="SSF52540">
    <property type="entry name" value="P-loop containing nucleoside triphosphate hydrolases"/>
    <property type="match status" value="1"/>
</dbReference>
<feature type="compositionally biased region" description="Polar residues" evidence="1">
    <location>
        <begin position="457"/>
        <end position="473"/>
    </location>
</feature>
<dbReference type="AlphaFoldDB" id="A0A075GKT3"/>